<gene>
    <name evidence="3" type="ORF">BLNAU_11226</name>
</gene>
<feature type="compositionally biased region" description="Polar residues" evidence="1">
    <location>
        <begin position="232"/>
        <end position="241"/>
    </location>
</feature>
<keyword evidence="4" id="KW-1185">Reference proteome</keyword>
<dbReference type="EMBL" id="JARBJD010000086">
    <property type="protein sequence ID" value="KAK2953823.1"/>
    <property type="molecule type" value="Genomic_DNA"/>
</dbReference>
<keyword evidence="2" id="KW-0812">Transmembrane</keyword>
<keyword evidence="2" id="KW-0472">Membrane</keyword>
<proteinExistence type="predicted"/>
<name>A0ABQ9XR10_9EUKA</name>
<feature type="region of interest" description="Disordered" evidence="1">
    <location>
        <begin position="198"/>
        <end position="241"/>
    </location>
</feature>
<feature type="transmembrane region" description="Helical" evidence="2">
    <location>
        <begin position="53"/>
        <end position="76"/>
    </location>
</feature>
<keyword evidence="2" id="KW-1133">Transmembrane helix</keyword>
<evidence type="ECO:0000313" key="3">
    <source>
        <dbReference type="EMBL" id="KAK2953823.1"/>
    </source>
</evidence>
<evidence type="ECO:0000313" key="4">
    <source>
        <dbReference type="Proteomes" id="UP001281761"/>
    </source>
</evidence>
<protein>
    <submittedName>
        <fullName evidence="3">Uncharacterized protein</fullName>
    </submittedName>
</protein>
<dbReference type="Proteomes" id="UP001281761">
    <property type="component" value="Unassembled WGS sequence"/>
</dbReference>
<reference evidence="3 4" key="1">
    <citation type="journal article" date="2022" name="bioRxiv">
        <title>Genomics of Preaxostyla Flagellates Illuminates Evolutionary Transitions and the Path Towards Mitochondrial Loss.</title>
        <authorList>
            <person name="Novak L.V.F."/>
            <person name="Treitli S.C."/>
            <person name="Pyrih J."/>
            <person name="Halakuc P."/>
            <person name="Pipaliya S.V."/>
            <person name="Vacek V."/>
            <person name="Brzon O."/>
            <person name="Soukal P."/>
            <person name="Eme L."/>
            <person name="Dacks J.B."/>
            <person name="Karnkowska A."/>
            <person name="Elias M."/>
            <person name="Hampl V."/>
        </authorList>
    </citation>
    <scope>NUCLEOTIDE SEQUENCE [LARGE SCALE GENOMIC DNA]</scope>
    <source>
        <strain evidence="3">NAU3</strain>
        <tissue evidence="3">Gut</tissue>
    </source>
</reference>
<evidence type="ECO:0000256" key="1">
    <source>
        <dbReference type="SAM" id="MobiDB-lite"/>
    </source>
</evidence>
<organism evidence="3 4">
    <name type="scientific">Blattamonas nauphoetae</name>
    <dbReference type="NCBI Taxonomy" id="2049346"/>
    <lineage>
        <taxon>Eukaryota</taxon>
        <taxon>Metamonada</taxon>
        <taxon>Preaxostyla</taxon>
        <taxon>Oxymonadida</taxon>
        <taxon>Blattamonas</taxon>
    </lineage>
</organism>
<sequence length="241" mass="26607">MTATDLCVSNSTALESRVVPISEEGVDSFLPGRRYTVTPVASSAPRDPKAVMWIWLVPVIVVTSLCLVLFVLALIYCRSEKKVCVCCSPNEANYCSNCCICTCPFQKDDSKQVHPSDFPDPTRNYTTGYLSDYPQLPTVQASAPPAQLVDADKPEEERQDTSKGEPQVIPVLLEPIEPPPAFSQIIKPSAPTQVEALLHEQMQHYRPHRQADYPPPSQVTPGYVGTPYAQHDYSQNDDVLG</sequence>
<comment type="caution">
    <text evidence="3">The sequence shown here is derived from an EMBL/GenBank/DDBJ whole genome shotgun (WGS) entry which is preliminary data.</text>
</comment>
<evidence type="ECO:0000256" key="2">
    <source>
        <dbReference type="SAM" id="Phobius"/>
    </source>
</evidence>
<accession>A0ABQ9XR10</accession>